<dbReference type="AlphaFoldDB" id="A0A939DGD5"/>
<dbReference type="InterPro" id="IPR028974">
    <property type="entry name" value="TSP_type-3_rpt"/>
</dbReference>
<sequence length="560" mass="59548">MPGGGIGACYDTWYGGHQLAGGTSGRVEHARIFSGSATDADGTRLVFDRIETPDLPACAEWEIRERQFVFLWKGSLPAYDYYSPEPCEYDVVLKGVYRTVADGEDSDGDGLPDHSDNCPAIANAWQRDADLDGIGDACDNEYVFDSDHDGIMDADDNCRYRSNPDQHDLDSDGRGDRCDVDIDGDGRVGPLVVNFNNGTSSLVTAAQQIYLDSAGLSVTDNCPRTYNPDQIDSNGDHFGDACQLDHDGDGVENAFDNCPSHYNPGQQDTNDNGTGDICEYDADGDHVYTTPGTAFMDNCPSTYNIVHTDSDLDGVGDVCDPDYDSDGDGIPNVQDNCPSVSNPQQQDIDGDGIGDACDADNDNDAIPDADDNCPLTPNVGQDDTDGDGHGDACDADVDNDGIANADDNCPATYNPDQADSNGNGLGDACFDDGDSDGIEDQVDNCPAVWNSAQSDFDGDGIGDACDDDLDNDGVPGQSDQCEFTAPGELVDPQNGCSLEQSCPCDSPRGESVPWRNKGKFVSCSARALNSLLKQRLITEEEKGALQSVAAQSNCGSKKKN</sequence>
<evidence type="ECO:0000313" key="5">
    <source>
        <dbReference type="Proteomes" id="UP000664303"/>
    </source>
</evidence>
<evidence type="ECO:0000313" key="4">
    <source>
        <dbReference type="EMBL" id="MBN7797810.1"/>
    </source>
</evidence>
<dbReference type="GO" id="GO:0007155">
    <property type="term" value="P:cell adhesion"/>
    <property type="evidence" value="ECO:0007669"/>
    <property type="project" value="InterPro"/>
</dbReference>
<comment type="caution">
    <text evidence="4">The sequence shown here is derived from an EMBL/GenBank/DDBJ whole genome shotgun (WGS) entry which is preliminary data.</text>
</comment>
<evidence type="ECO:0000256" key="3">
    <source>
        <dbReference type="SAM" id="MobiDB-lite"/>
    </source>
</evidence>
<dbReference type="InterPro" id="IPR017897">
    <property type="entry name" value="Thrombospondin_3_rpt"/>
</dbReference>
<dbReference type="RefSeq" id="WP_206561256.1">
    <property type="nucleotide sequence ID" value="NZ_JAFKCZ010000010.1"/>
</dbReference>
<protein>
    <submittedName>
        <fullName evidence="4">Thrombospondin type 3 repeat-containing protein</fullName>
    </submittedName>
</protein>
<dbReference type="FunFam" id="4.10.1080.10:FF:000001">
    <property type="entry name" value="Thrombospondin 3"/>
    <property type="match status" value="3"/>
</dbReference>
<dbReference type="PANTHER" id="PTHR10199">
    <property type="entry name" value="THROMBOSPONDIN"/>
    <property type="match status" value="1"/>
</dbReference>
<organism evidence="4 5">
    <name type="scientific">Parahaliea mediterranea</name>
    <dbReference type="NCBI Taxonomy" id="651086"/>
    <lineage>
        <taxon>Bacteria</taxon>
        <taxon>Pseudomonadati</taxon>
        <taxon>Pseudomonadota</taxon>
        <taxon>Gammaproteobacteria</taxon>
        <taxon>Cellvibrionales</taxon>
        <taxon>Halieaceae</taxon>
        <taxon>Parahaliea</taxon>
    </lineage>
</organism>
<dbReference type="InterPro" id="IPR003367">
    <property type="entry name" value="Thrombospondin_3-like_rpt"/>
</dbReference>
<name>A0A939DGD5_9GAMM</name>
<dbReference type="Gene3D" id="4.10.1080.10">
    <property type="entry name" value="TSP type-3 repeat"/>
    <property type="match status" value="4"/>
</dbReference>
<keyword evidence="2" id="KW-0106">Calcium</keyword>
<dbReference type="PANTHER" id="PTHR10199:SF100">
    <property type="entry name" value="THROMBOSPONDIN, ISOFORM A"/>
    <property type="match status" value="1"/>
</dbReference>
<evidence type="ECO:0000256" key="1">
    <source>
        <dbReference type="ARBA" id="ARBA00022729"/>
    </source>
</evidence>
<feature type="region of interest" description="Disordered" evidence="3">
    <location>
        <begin position="377"/>
        <end position="442"/>
    </location>
</feature>
<dbReference type="PROSITE" id="PS51234">
    <property type="entry name" value="TSP3"/>
    <property type="match status" value="4"/>
</dbReference>
<feature type="compositionally biased region" description="Acidic residues" evidence="3">
    <location>
        <begin position="429"/>
        <end position="442"/>
    </location>
</feature>
<dbReference type="GO" id="GO:0005509">
    <property type="term" value="F:calcium ion binding"/>
    <property type="evidence" value="ECO:0007669"/>
    <property type="project" value="InterPro"/>
</dbReference>
<keyword evidence="5" id="KW-1185">Reference proteome</keyword>
<dbReference type="SUPFAM" id="SSF103647">
    <property type="entry name" value="TSP type-3 repeat"/>
    <property type="match status" value="4"/>
</dbReference>
<keyword evidence="1" id="KW-0732">Signal</keyword>
<feature type="region of interest" description="Disordered" evidence="3">
    <location>
        <begin position="321"/>
        <end position="345"/>
    </location>
</feature>
<dbReference type="Proteomes" id="UP000664303">
    <property type="component" value="Unassembled WGS sequence"/>
</dbReference>
<dbReference type="Pfam" id="PF02412">
    <property type="entry name" value="TSP_3"/>
    <property type="match status" value="10"/>
</dbReference>
<reference evidence="4" key="1">
    <citation type="submission" date="2021-02" db="EMBL/GenBank/DDBJ databases">
        <title>PHA producing bacteria isolated from coastal sediment in Guangdong, Shenzhen.</title>
        <authorList>
            <person name="Zheng W."/>
            <person name="Yu S."/>
            <person name="Huang Y."/>
        </authorList>
    </citation>
    <scope>NUCLEOTIDE SEQUENCE</scope>
    <source>
        <strain evidence="4">TN14-10</strain>
    </source>
</reference>
<proteinExistence type="predicted"/>
<gene>
    <name evidence="4" type="ORF">JYP50_14465</name>
</gene>
<evidence type="ECO:0000256" key="2">
    <source>
        <dbReference type="ARBA" id="ARBA00022837"/>
    </source>
</evidence>
<feature type="compositionally biased region" description="Polar residues" evidence="3">
    <location>
        <begin position="333"/>
        <end position="342"/>
    </location>
</feature>
<accession>A0A939DGD5</accession>
<dbReference type="EMBL" id="JAFKCZ010000010">
    <property type="protein sequence ID" value="MBN7797810.1"/>
    <property type="molecule type" value="Genomic_DNA"/>
</dbReference>